<evidence type="ECO:0000256" key="10">
    <source>
        <dbReference type="ARBA" id="ARBA00023310"/>
    </source>
</evidence>
<dbReference type="PANTHER" id="PTHR48082:SF2">
    <property type="entry name" value="ATP SYNTHASE SUBUNIT ALPHA, MITOCHONDRIAL"/>
    <property type="match status" value="1"/>
</dbReference>
<sequence length="349" mass="38984">MEYTVVVAEMENSPATLQYLAPYTGASLVEYFLYRKRHALIIYDDLSKQAQAYRQMSLLLRRLPGHEAYPGDVFYLHSHLLEKAAKFSLSLGEGSMTALPIFETQSGDVSTYIPTNVISITDGQIFLSADLFNSEIRPAINVSISLSRVGSAAQIKAMKQVVAKTPINEPPVLESQELLDYLRYVFLETRNILPERADDLSEQHVEALISALKRYKRAMGWTIDDIIGDSPEKRFVECMPNTRRSGQPLLPINPEPQLIGRMDAQRDIERRAAQQEQARLAALAAAQVHQENIDNPRRDRQARLIPKRQAVQDPFDNEDDDLDGAGATGAIIPLPLAPGAKLNITSTMI</sequence>
<evidence type="ECO:0000259" key="12">
    <source>
        <dbReference type="Pfam" id="PF00006"/>
    </source>
</evidence>
<keyword evidence="6" id="KW-0067">ATP-binding</keyword>
<dbReference type="InterPro" id="IPR020003">
    <property type="entry name" value="ATPase_a/bsu_AS"/>
</dbReference>
<keyword evidence="14" id="KW-1185">Reference proteome</keyword>
<dbReference type="InterPro" id="IPR027417">
    <property type="entry name" value="P-loop_NTPase"/>
</dbReference>
<dbReference type="GO" id="GO:0043531">
    <property type="term" value="F:ADP binding"/>
    <property type="evidence" value="ECO:0007669"/>
    <property type="project" value="TreeGrafter"/>
</dbReference>
<keyword evidence="3" id="KW-0813">Transport</keyword>
<gene>
    <name evidence="13" type="ORF">CQW23_16276</name>
</gene>
<evidence type="ECO:0000256" key="1">
    <source>
        <dbReference type="ARBA" id="ARBA00004370"/>
    </source>
</evidence>
<reference evidence="14" key="2">
    <citation type="journal article" date="2017" name="J. Anim. Genet.">
        <title>Multiple reference genome sequences of hot pepper reveal the massive evolution of plant disease resistance genes by retroduplication.</title>
        <authorList>
            <person name="Kim S."/>
            <person name="Park J."/>
            <person name="Yeom S.-I."/>
            <person name="Kim Y.-M."/>
            <person name="Seo E."/>
            <person name="Kim K.-T."/>
            <person name="Kim M.-S."/>
            <person name="Lee J.M."/>
            <person name="Cheong K."/>
            <person name="Shin H.-S."/>
            <person name="Kim S.-B."/>
            <person name="Han K."/>
            <person name="Lee J."/>
            <person name="Park M."/>
            <person name="Lee H.-A."/>
            <person name="Lee H.-Y."/>
            <person name="Lee Y."/>
            <person name="Oh S."/>
            <person name="Lee J.H."/>
            <person name="Choi E."/>
            <person name="Choi E."/>
            <person name="Lee S.E."/>
            <person name="Jeon J."/>
            <person name="Kim H."/>
            <person name="Choi G."/>
            <person name="Song H."/>
            <person name="Lee J."/>
            <person name="Lee S.-C."/>
            <person name="Kwon J.-K."/>
            <person name="Lee H.-Y."/>
            <person name="Koo N."/>
            <person name="Hong Y."/>
            <person name="Kim R.W."/>
            <person name="Kang W.-H."/>
            <person name="Huh J.H."/>
            <person name="Kang B.-C."/>
            <person name="Yang T.-J."/>
            <person name="Lee Y.-H."/>
            <person name="Bennetzen J.L."/>
            <person name="Choi D."/>
        </authorList>
    </citation>
    <scope>NUCLEOTIDE SEQUENCE [LARGE SCALE GENOMIC DNA]</scope>
    <source>
        <strain evidence="14">cv. PBC81</strain>
    </source>
</reference>
<keyword evidence="5" id="KW-0375">Hydrogen ion transport</keyword>
<dbReference type="GO" id="GO:0046933">
    <property type="term" value="F:proton-transporting ATP synthase activity, rotational mechanism"/>
    <property type="evidence" value="ECO:0007669"/>
    <property type="project" value="InterPro"/>
</dbReference>
<evidence type="ECO:0000313" key="14">
    <source>
        <dbReference type="Proteomes" id="UP000224567"/>
    </source>
</evidence>
<comment type="caution">
    <text evidence="13">The sequence shown here is derived from an EMBL/GenBank/DDBJ whole genome shotgun (WGS) entry which is preliminary data.</text>
</comment>
<evidence type="ECO:0000256" key="3">
    <source>
        <dbReference type="ARBA" id="ARBA00022448"/>
    </source>
</evidence>
<dbReference type="GO" id="GO:0045259">
    <property type="term" value="C:proton-transporting ATP synthase complex"/>
    <property type="evidence" value="ECO:0007669"/>
    <property type="project" value="UniProtKB-KW"/>
</dbReference>
<dbReference type="InterPro" id="IPR005294">
    <property type="entry name" value="ATP_synth_F1_asu"/>
</dbReference>
<feature type="domain" description="ATPase F1/V1/A1 complex alpha/beta subunit nucleotide-binding" evidence="12">
    <location>
        <begin position="1"/>
        <end position="147"/>
    </location>
</feature>
<dbReference type="InterPro" id="IPR000194">
    <property type="entry name" value="ATPase_F1/V1/A1_a/bsu_nucl-bd"/>
</dbReference>
<keyword evidence="7" id="KW-0406">Ion transport</keyword>
<evidence type="ECO:0000256" key="9">
    <source>
        <dbReference type="ARBA" id="ARBA00023196"/>
    </source>
</evidence>
<dbReference type="PROSITE" id="PS00152">
    <property type="entry name" value="ATPASE_ALPHA_BETA"/>
    <property type="match status" value="1"/>
</dbReference>
<evidence type="ECO:0000256" key="11">
    <source>
        <dbReference type="SAM" id="MobiDB-lite"/>
    </source>
</evidence>
<name>A0A2G2WAI1_CAPBA</name>
<dbReference type="Proteomes" id="UP000224567">
    <property type="component" value="Unassembled WGS sequence"/>
</dbReference>
<dbReference type="STRING" id="33114.A0A2G2WAI1"/>
<proteinExistence type="inferred from homology"/>
<evidence type="ECO:0000256" key="8">
    <source>
        <dbReference type="ARBA" id="ARBA00023136"/>
    </source>
</evidence>
<evidence type="ECO:0000256" key="6">
    <source>
        <dbReference type="ARBA" id="ARBA00022840"/>
    </source>
</evidence>
<comment type="subcellular location">
    <subcellularLocation>
        <location evidence="1">Membrane</location>
    </subcellularLocation>
</comment>
<organism evidence="13 14">
    <name type="scientific">Capsicum baccatum</name>
    <name type="common">Peruvian pepper</name>
    <dbReference type="NCBI Taxonomy" id="33114"/>
    <lineage>
        <taxon>Eukaryota</taxon>
        <taxon>Viridiplantae</taxon>
        <taxon>Streptophyta</taxon>
        <taxon>Embryophyta</taxon>
        <taxon>Tracheophyta</taxon>
        <taxon>Spermatophyta</taxon>
        <taxon>Magnoliopsida</taxon>
        <taxon>eudicotyledons</taxon>
        <taxon>Gunneridae</taxon>
        <taxon>Pentapetalae</taxon>
        <taxon>asterids</taxon>
        <taxon>lamiids</taxon>
        <taxon>Solanales</taxon>
        <taxon>Solanaceae</taxon>
        <taxon>Solanoideae</taxon>
        <taxon>Capsiceae</taxon>
        <taxon>Capsicum</taxon>
    </lineage>
</organism>
<keyword evidence="4" id="KW-0547">Nucleotide-binding</keyword>
<dbReference type="SUPFAM" id="SSF52540">
    <property type="entry name" value="P-loop containing nucleoside triphosphate hydrolases"/>
    <property type="match status" value="1"/>
</dbReference>
<evidence type="ECO:0000256" key="2">
    <source>
        <dbReference type="ARBA" id="ARBA00008936"/>
    </source>
</evidence>
<dbReference type="EMBL" id="MLFT02000007">
    <property type="protein sequence ID" value="PHT42251.1"/>
    <property type="molecule type" value="Genomic_DNA"/>
</dbReference>
<feature type="region of interest" description="Disordered" evidence="11">
    <location>
        <begin position="292"/>
        <end position="319"/>
    </location>
</feature>
<dbReference type="FunFam" id="3.40.50.300:FF:002432">
    <property type="entry name" value="ATP synthase subunit alpha, mitochondrial"/>
    <property type="match status" value="1"/>
</dbReference>
<keyword evidence="8" id="KW-0472">Membrane</keyword>
<keyword evidence="9" id="KW-0139">CF(1)</keyword>
<evidence type="ECO:0000313" key="13">
    <source>
        <dbReference type="EMBL" id="PHT42251.1"/>
    </source>
</evidence>
<evidence type="ECO:0000256" key="4">
    <source>
        <dbReference type="ARBA" id="ARBA00022741"/>
    </source>
</evidence>
<dbReference type="Gene3D" id="3.40.50.12240">
    <property type="match status" value="1"/>
</dbReference>
<evidence type="ECO:0000256" key="7">
    <source>
        <dbReference type="ARBA" id="ARBA00023065"/>
    </source>
</evidence>
<dbReference type="PANTHER" id="PTHR48082">
    <property type="entry name" value="ATP SYNTHASE SUBUNIT ALPHA, MITOCHONDRIAL"/>
    <property type="match status" value="1"/>
</dbReference>
<keyword evidence="10" id="KW-0066">ATP synthesis</keyword>
<evidence type="ECO:0000256" key="5">
    <source>
        <dbReference type="ARBA" id="ARBA00022781"/>
    </source>
</evidence>
<dbReference type="GO" id="GO:0005524">
    <property type="term" value="F:ATP binding"/>
    <property type="evidence" value="ECO:0007669"/>
    <property type="project" value="UniProtKB-KW"/>
</dbReference>
<accession>A0A2G2WAI1</accession>
<feature type="compositionally biased region" description="Basic and acidic residues" evidence="11">
    <location>
        <begin position="292"/>
        <end position="302"/>
    </location>
</feature>
<dbReference type="GO" id="GO:0005739">
    <property type="term" value="C:mitochondrion"/>
    <property type="evidence" value="ECO:0007669"/>
    <property type="project" value="UniProtKB-ARBA"/>
</dbReference>
<reference evidence="13 14" key="1">
    <citation type="journal article" date="2017" name="Genome Biol.">
        <title>New reference genome sequences of hot pepper reveal the massive evolution of plant disease-resistance genes by retroduplication.</title>
        <authorList>
            <person name="Kim S."/>
            <person name="Park J."/>
            <person name="Yeom S.I."/>
            <person name="Kim Y.M."/>
            <person name="Seo E."/>
            <person name="Kim K.T."/>
            <person name="Kim M.S."/>
            <person name="Lee J.M."/>
            <person name="Cheong K."/>
            <person name="Shin H.S."/>
            <person name="Kim S.B."/>
            <person name="Han K."/>
            <person name="Lee J."/>
            <person name="Park M."/>
            <person name="Lee H.A."/>
            <person name="Lee H.Y."/>
            <person name="Lee Y."/>
            <person name="Oh S."/>
            <person name="Lee J.H."/>
            <person name="Choi E."/>
            <person name="Choi E."/>
            <person name="Lee S.E."/>
            <person name="Jeon J."/>
            <person name="Kim H."/>
            <person name="Choi G."/>
            <person name="Song H."/>
            <person name="Lee J."/>
            <person name="Lee S.C."/>
            <person name="Kwon J.K."/>
            <person name="Lee H.Y."/>
            <person name="Koo N."/>
            <person name="Hong Y."/>
            <person name="Kim R.W."/>
            <person name="Kang W.H."/>
            <person name="Huh J.H."/>
            <person name="Kang B.C."/>
            <person name="Yang T.J."/>
            <person name="Lee Y.H."/>
            <person name="Bennetzen J.L."/>
            <person name="Choi D."/>
        </authorList>
    </citation>
    <scope>NUCLEOTIDE SEQUENCE [LARGE SCALE GENOMIC DNA]</scope>
    <source>
        <strain evidence="14">cv. PBC81</strain>
    </source>
</reference>
<protein>
    <submittedName>
        <fullName evidence="13">ATP synthase subunit alpha, chloroplastic</fullName>
    </submittedName>
</protein>
<dbReference type="AlphaFoldDB" id="A0A2G2WAI1"/>
<dbReference type="OrthoDB" id="9805536at2759"/>
<comment type="similarity">
    <text evidence="2">Belongs to the ATPase alpha/beta chains family.</text>
</comment>
<dbReference type="Pfam" id="PF00006">
    <property type="entry name" value="ATP-synt_ab"/>
    <property type="match status" value="1"/>
</dbReference>